<evidence type="ECO:0000256" key="6">
    <source>
        <dbReference type="SAM" id="Phobius"/>
    </source>
</evidence>
<dbReference type="AlphaFoldDB" id="A0ABD3PIN0"/>
<keyword evidence="9" id="KW-1185">Reference proteome</keyword>
<keyword evidence="2" id="KW-1003">Cell membrane</keyword>
<feature type="transmembrane region" description="Helical" evidence="6">
    <location>
        <begin position="416"/>
        <end position="436"/>
    </location>
</feature>
<dbReference type="InterPro" id="IPR000620">
    <property type="entry name" value="EamA_dom"/>
</dbReference>
<name>A0ABD3PIN0_9STRA</name>
<feature type="transmembrane region" description="Helical" evidence="6">
    <location>
        <begin position="236"/>
        <end position="255"/>
    </location>
</feature>
<feature type="transmembrane region" description="Helical" evidence="6">
    <location>
        <begin position="448"/>
        <end position="469"/>
    </location>
</feature>
<keyword evidence="5 6" id="KW-0472">Membrane</keyword>
<evidence type="ECO:0000313" key="9">
    <source>
        <dbReference type="Proteomes" id="UP001516023"/>
    </source>
</evidence>
<keyword evidence="4 6" id="KW-1133">Transmembrane helix</keyword>
<evidence type="ECO:0000259" key="7">
    <source>
        <dbReference type="Pfam" id="PF00892"/>
    </source>
</evidence>
<evidence type="ECO:0000256" key="5">
    <source>
        <dbReference type="ARBA" id="ARBA00023136"/>
    </source>
</evidence>
<reference evidence="8 9" key="1">
    <citation type="journal article" date="2020" name="G3 (Bethesda)">
        <title>Improved Reference Genome for Cyclotella cryptica CCMP332, a Model for Cell Wall Morphogenesis, Salinity Adaptation, and Lipid Production in Diatoms (Bacillariophyta).</title>
        <authorList>
            <person name="Roberts W.R."/>
            <person name="Downey K.M."/>
            <person name="Ruck E.C."/>
            <person name="Traller J.C."/>
            <person name="Alverson A.J."/>
        </authorList>
    </citation>
    <scope>NUCLEOTIDE SEQUENCE [LARGE SCALE GENOMIC DNA]</scope>
    <source>
        <strain evidence="8 9">CCMP332</strain>
    </source>
</reference>
<protein>
    <recommendedName>
        <fullName evidence="7">EamA domain-containing protein</fullName>
    </recommendedName>
</protein>
<feature type="domain" description="EamA" evidence="7">
    <location>
        <begin position="132"/>
        <end position="280"/>
    </location>
</feature>
<comment type="subcellular location">
    <subcellularLocation>
        <location evidence="1">Cell membrane</location>
        <topology evidence="1">Multi-pass membrane protein</topology>
    </subcellularLocation>
</comment>
<comment type="caution">
    <text evidence="8">The sequence shown here is derived from an EMBL/GenBank/DDBJ whole genome shotgun (WGS) entry which is preliminary data.</text>
</comment>
<feature type="transmembrane region" description="Helical" evidence="6">
    <location>
        <begin position="131"/>
        <end position="150"/>
    </location>
</feature>
<evidence type="ECO:0000256" key="2">
    <source>
        <dbReference type="ARBA" id="ARBA00022475"/>
    </source>
</evidence>
<accession>A0ABD3PIN0</accession>
<dbReference type="InterPro" id="IPR037185">
    <property type="entry name" value="EmrE-like"/>
</dbReference>
<dbReference type="Proteomes" id="UP001516023">
    <property type="component" value="Unassembled WGS sequence"/>
</dbReference>
<gene>
    <name evidence="8" type="ORF">HJC23_000080</name>
</gene>
<evidence type="ECO:0000313" key="8">
    <source>
        <dbReference type="EMBL" id="KAL3787592.1"/>
    </source>
</evidence>
<dbReference type="InterPro" id="IPR051258">
    <property type="entry name" value="Diverse_Substrate_Transporter"/>
</dbReference>
<evidence type="ECO:0000256" key="3">
    <source>
        <dbReference type="ARBA" id="ARBA00022692"/>
    </source>
</evidence>
<feature type="transmembrane region" description="Helical" evidence="6">
    <location>
        <begin position="262"/>
        <end position="282"/>
    </location>
</feature>
<evidence type="ECO:0000256" key="4">
    <source>
        <dbReference type="ARBA" id="ARBA00022989"/>
    </source>
</evidence>
<feature type="transmembrane region" description="Helical" evidence="6">
    <location>
        <begin position="475"/>
        <end position="493"/>
    </location>
</feature>
<dbReference type="PANTHER" id="PTHR42920:SF5">
    <property type="entry name" value="EAMA DOMAIN-CONTAINING PROTEIN"/>
    <property type="match status" value="1"/>
</dbReference>
<dbReference type="EMBL" id="JABMIG020000172">
    <property type="protein sequence ID" value="KAL3787592.1"/>
    <property type="molecule type" value="Genomic_DNA"/>
</dbReference>
<dbReference type="SUPFAM" id="SSF103481">
    <property type="entry name" value="Multidrug resistance efflux transporter EmrE"/>
    <property type="match status" value="2"/>
</dbReference>
<feature type="transmembrane region" description="Helical" evidence="6">
    <location>
        <begin position="313"/>
        <end position="331"/>
    </location>
</feature>
<feature type="transmembrane region" description="Helical" evidence="6">
    <location>
        <begin position="162"/>
        <end position="185"/>
    </location>
</feature>
<dbReference type="Pfam" id="PF00892">
    <property type="entry name" value="EamA"/>
    <property type="match status" value="2"/>
</dbReference>
<evidence type="ECO:0000256" key="1">
    <source>
        <dbReference type="ARBA" id="ARBA00004651"/>
    </source>
</evidence>
<feature type="transmembrane region" description="Helical" evidence="6">
    <location>
        <begin position="351"/>
        <end position="374"/>
    </location>
</feature>
<feature type="transmembrane region" description="Helical" evidence="6">
    <location>
        <begin position="205"/>
        <end position="224"/>
    </location>
</feature>
<keyword evidence="3 6" id="KW-0812">Transmembrane</keyword>
<organism evidence="8 9">
    <name type="scientific">Cyclotella cryptica</name>
    <dbReference type="NCBI Taxonomy" id="29204"/>
    <lineage>
        <taxon>Eukaryota</taxon>
        <taxon>Sar</taxon>
        <taxon>Stramenopiles</taxon>
        <taxon>Ochrophyta</taxon>
        <taxon>Bacillariophyta</taxon>
        <taxon>Coscinodiscophyceae</taxon>
        <taxon>Thalassiosirophycidae</taxon>
        <taxon>Stephanodiscales</taxon>
        <taxon>Stephanodiscaceae</taxon>
        <taxon>Cyclotella</taxon>
    </lineage>
</organism>
<proteinExistence type="predicted"/>
<dbReference type="PANTHER" id="PTHR42920">
    <property type="entry name" value="OS03G0707200 PROTEIN-RELATED"/>
    <property type="match status" value="1"/>
</dbReference>
<sequence length="499" mass="54136">MQFKNTNTKHQCCHKQRKSRPLSSSSWLARSITAALVINPTSATSPCPPQLGFVVHHCHPSINRQNTNRLKRIDHDRYSSGGISLQLARYTEEWVNDEPALSTRPLSLGNATPLTDIQPSTRNDLIDNERALGILILLTVPLAWGTYTPVVKYMYDRMDPPVPGFVFSAGYYLVAASVLSVLNWWSRKSEVLNKSIEDGEPNNWYATLGGLELGSYLFLGNGFQVVGLQTVPADRAAFLVQLTTVMVPLISAWVGGKGLASVPILTWVACAIAFLGVIIMGMDDNGQPAEILSPDHFDWDTIVSSVQISQGDGLIILAALAYTMHVVRLGIYAPRTRPLNLAAAKARTEAIFSVVLVMVLVFIGKVGGNMAFLLSVPDFVRGLGEEVLNYFGTVKTTFFSDGPIDALSPSTESSSLLIFVAAILWTGLITSAYTIYAQSYGQRRINPVDSNLIYTTQPLFSSLFAYGLLGEKLGVWGWVGAGLIGAALGLVAFGSDGED</sequence>
<feature type="domain" description="EamA" evidence="7">
    <location>
        <begin position="419"/>
        <end position="491"/>
    </location>
</feature>
<dbReference type="GO" id="GO:0005886">
    <property type="term" value="C:plasma membrane"/>
    <property type="evidence" value="ECO:0007669"/>
    <property type="project" value="UniProtKB-SubCell"/>
</dbReference>